<dbReference type="PRINTS" id="PR00455">
    <property type="entry name" value="HTHTETR"/>
</dbReference>
<reference evidence="8" key="1">
    <citation type="submission" date="2016-10" db="EMBL/GenBank/DDBJ databases">
        <authorList>
            <person name="Varghese N."/>
            <person name="Submissions S."/>
        </authorList>
    </citation>
    <scope>NUCLEOTIDE SEQUENCE [LARGE SCALE GENOMIC DNA]</scope>
    <source>
        <strain evidence="8">CGMCC 4.3147</strain>
    </source>
</reference>
<keyword evidence="3" id="KW-0804">Transcription</keyword>
<dbReference type="Gene3D" id="1.10.357.10">
    <property type="entry name" value="Tetracycline Repressor, domain 2"/>
    <property type="match status" value="1"/>
</dbReference>
<accession>A0A1G9FXK9</accession>
<sequence>MTVTEAARRAQILAHTIDVVAELGYAGASLNRIAAHAGISKGLISYHFAGKADLLEALVHDVFARGGEYVMERHGHVFGPDGTAGAALRAYLEGNLAFIAEHPRDVGAVVEIARNHRGADGALVFGAAWEETLLDLLAQIFTAGQEAGEFRAFDPRVMAIAVRRVIDGFTFQVMADPDLDTRSFTTEVTALFDHATRHPGAERLETDTTTAQETEPS</sequence>
<feature type="compositionally biased region" description="Polar residues" evidence="5">
    <location>
        <begin position="207"/>
        <end position="217"/>
    </location>
</feature>
<feature type="region of interest" description="Disordered" evidence="5">
    <location>
        <begin position="195"/>
        <end position="217"/>
    </location>
</feature>
<dbReference type="EMBL" id="FNGF01000002">
    <property type="protein sequence ID" value="SDK93176.1"/>
    <property type="molecule type" value="Genomic_DNA"/>
</dbReference>
<dbReference type="Pfam" id="PF00440">
    <property type="entry name" value="TetR_N"/>
    <property type="match status" value="1"/>
</dbReference>
<dbReference type="SUPFAM" id="SSF48498">
    <property type="entry name" value="Tetracyclin repressor-like, C-terminal domain"/>
    <property type="match status" value="1"/>
</dbReference>
<dbReference type="PROSITE" id="PS50977">
    <property type="entry name" value="HTH_TETR_2"/>
    <property type="match status" value="1"/>
</dbReference>
<dbReference type="InterPro" id="IPR023772">
    <property type="entry name" value="DNA-bd_HTH_TetR-type_CS"/>
</dbReference>
<dbReference type="GO" id="GO:0000976">
    <property type="term" value="F:transcription cis-regulatory region binding"/>
    <property type="evidence" value="ECO:0007669"/>
    <property type="project" value="TreeGrafter"/>
</dbReference>
<evidence type="ECO:0000259" key="6">
    <source>
        <dbReference type="PROSITE" id="PS50977"/>
    </source>
</evidence>
<keyword evidence="2 4" id="KW-0238">DNA-binding</keyword>
<dbReference type="STRING" id="380244.SAMN05216298_2096"/>
<evidence type="ECO:0000256" key="2">
    <source>
        <dbReference type="ARBA" id="ARBA00023125"/>
    </source>
</evidence>
<dbReference type="Proteomes" id="UP000198662">
    <property type="component" value="Unassembled WGS sequence"/>
</dbReference>
<dbReference type="InterPro" id="IPR050109">
    <property type="entry name" value="HTH-type_TetR-like_transc_reg"/>
</dbReference>
<dbReference type="GO" id="GO:0003700">
    <property type="term" value="F:DNA-binding transcription factor activity"/>
    <property type="evidence" value="ECO:0007669"/>
    <property type="project" value="TreeGrafter"/>
</dbReference>
<dbReference type="InterPro" id="IPR001647">
    <property type="entry name" value="HTH_TetR"/>
</dbReference>
<dbReference type="InterPro" id="IPR009057">
    <property type="entry name" value="Homeodomain-like_sf"/>
</dbReference>
<evidence type="ECO:0000313" key="8">
    <source>
        <dbReference type="Proteomes" id="UP000198662"/>
    </source>
</evidence>
<feature type="compositionally biased region" description="Basic and acidic residues" evidence="5">
    <location>
        <begin position="195"/>
        <end position="206"/>
    </location>
</feature>
<gene>
    <name evidence="7" type="ORF">SAMN05216298_2096</name>
</gene>
<evidence type="ECO:0000313" key="7">
    <source>
        <dbReference type="EMBL" id="SDK93176.1"/>
    </source>
</evidence>
<dbReference type="InterPro" id="IPR036271">
    <property type="entry name" value="Tet_transcr_reg_TetR-rel_C_sf"/>
</dbReference>
<name>A0A1G9FXK9_9ACTN</name>
<dbReference type="PANTHER" id="PTHR30055:SF234">
    <property type="entry name" value="HTH-TYPE TRANSCRIPTIONAL REGULATOR BETI"/>
    <property type="match status" value="1"/>
</dbReference>
<evidence type="ECO:0000256" key="5">
    <source>
        <dbReference type="SAM" id="MobiDB-lite"/>
    </source>
</evidence>
<dbReference type="PROSITE" id="PS01081">
    <property type="entry name" value="HTH_TETR_1"/>
    <property type="match status" value="1"/>
</dbReference>
<feature type="domain" description="HTH tetR-type" evidence="6">
    <location>
        <begin position="6"/>
        <end position="66"/>
    </location>
</feature>
<evidence type="ECO:0000256" key="1">
    <source>
        <dbReference type="ARBA" id="ARBA00023015"/>
    </source>
</evidence>
<keyword evidence="1" id="KW-0805">Transcription regulation</keyword>
<proteinExistence type="predicted"/>
<dbReference type="AlphaFoldDB" id="A0A1G9FXK9"/>
<dbReference type="PANTHER" id="PTHR30055">
    <property type="entry name" value="HTH-TYPE TRANSCRIPTIONAL REGULATOR RUTR"/>
    <property type="match status" value="1"/>
</dbReference>
<feature type="DNA-binding region" description="H-T-H motif" evidence="4">
    <location>
        <begin position="29"/>
        <end position="48"/>
    </location>
</feature>
<evidence type="ECO:0000256" key="4">
    <source>
        <dbReference type="PROSITE-ProRule" id="PRU00335"/>
    </source>
</evidence>
<organism evidence="7 8">
    <name type="scientific">Glycomyces sambucus</name>
    <dbReference type="NCBI Taxonomy" id="380244"/>
    <lineage>
        <taxon>Bacteria</taxon>
        <taxon>Bacillati</taxon>
        <taxon>Actinomycetota</taxon>
        <taxon>Actinomycetes</taxon>
        <taxon>Glycomycetales</taxon>
        <taxon>Glycomycetaceae</taxon>
        <taxon>Glycomyces</taxon>
    </lineage>
</organism>
<keyword evidence="8" id="KW-1185">Reference proteome</keyword>
<evidence type="ECO:0000256" key="3">
    <source>
        <dbReference type="ARBA" id="ARBA00023163"/>
    </source>
</evidence>
<protein>
    <submittedName>
        <fullName evidence="7">Transcriptional regulator, TetR family</fullName>
    </submittedName>
</protein>
<dbReference type="SUPFAM" id="SSF46689">
    <property type="entry name" value="Homeodomain-like"/>
    <property type="match status" value="1"/>
</dbReference>